<name>A0A7W6NZC0_9HYPH</name>
<sequence length="353" mass="37807">MTILSWLRKSMAIITLAATAIAFTASGQIEVLKLVWSYADPVSITGFRLRHAPRETFIAEIRKAVAEEDFDDARQLVRLATESGHTLPPELVAATEPDTATTAWLNTRDFAYGAVTGDVSSLAALGGTLTADYLVVGDIRDVVLQGTRLAQGEDYDGLTLGLAALGLVTLLPGSGPIDLGLSLVKTANRTNKLSRPLRKRLTVLASDLIDTRALKQLWHGKHGLADKVDRVDPAALRKTLAPVIRPKIAAEIGAIARNTGELVNAGGVKATLRALEHVDDVATDLPRFTKMARRMGDNSSAVVRLFGKGAIRLGKLAYAIAGALLALLGWGLGLLWTVIDTIRNLRRLFARAA</sequence>
<comment type="caution">
    <text evidence="2">The sequence shown here is derived from an EMBL/GenBank/DDBJ whole genome shotgun (WGS) entry which is preliminary data.</text>
</comment>
<dbReference type="EMBL" id="JACIDU010000002">
    <property type="protein sequence ID" value="MBB4102064.1"/>
    <property type="molecule type" value="Genomic_DNA"/>
</dbReference>
<organism evidence="2 3">
    <name type="scientific">Allorhizobium borbori</name>
    <dbReference type="NCBI Taxonomy" id="485907"/>
    <lineage>
        <taxon>Bacteria</taxon>
        <taxon>Pseudomonadati</taxon>
        <taxon>Pseudomonadota</taxon>
        <taxon>Alphaproteobacteria</taxon>
        <taxon>Hyphomicrobiales</taxon>
        <taxon>Rhizobiaceae</taxon>
        <taxon>Rhizobium/Agrobacterium group</taxon>
        <taxon>Allorhizobium</taxon>
    </lineage>
</organism>
<keyword evidence="1" id="KW-1133">Transmembrane helix</keyword>
<gene>
    <name evidence="2" type="ORF">GGQ66_000592</name>
</gene>
<dbReference type="RefSeq" id="WP_183789241.1">
    <property type="nucleotide sequence ID" value="NZ_JACIDU010000002.1"/>
</dbReference>
<evidence type="ECO:0000313" key="2">
    <source>
        <dbReference type="EMBL" id="MBB4102064.1"/>
    </source>
</evidence>
<keyword evidence="1" id="KW-0472">Membrane</keyword>
<keyword evidence="3" id="KW-1185">Reference proteome</keyword>
<keyword evidence="1" id="KW-0812">Transmembrane</keyword>
<accession>A0A7W6NZC0</accession>
<proteinExistence type="predicted"/>
<dbReference type="AlphaFoldDB" id="A0A7W6NZC0"/>
<reference evidence="2 3" key="1">
    <citation type="submission" date="2020-08" db="EMBL/GenBank/DDBJ databases">
        <title>Genomic Encyclopedia of Type Strains, Phase IV (KMG-IV): sequencing the most valuable type-strain genomes for metagenomic binning, comparative biology and taxonomic classification.</title>
        <authorList>
            <person name="Goeker M."/>
        </authorList>
    </citation>
    <scope>NUCLEOTIDE SEQUENCE [LARGE SCALE GENOMIC DNA]</scope>
    <source>
        <strain evidence="2 3">DSM 26385</strain>
    </source>
</reference>
<protein>
    <submittedName>
        <fullName evidence="2">Uncharacterized protein</fullName>
    </submittedName>
</protein>
<feature type="transmembrane region" description="Helical" evidence="1">
    <location>
        <begin position="316"/>
        <end position="339"/>
    </location>
</feature>
<evidence type="ECO:0000313" key="3">
    <source>
        <dbReference type="Proteomes" id="UP000584824"/>
    </source>
</evidence>
<evidence type="ECO:0000256" key="1">
    <source>
        <dbReference type="SAM" id="Phobius"/>
    </source>
</evidence>
<dbReference type="Proteomes" id="UP000584824">
    <property type="component" value="Unassembled WGS sequence"/>
</dbReference>